<evidence type="ECO:0000313" key="3">
    <source>
        <dbReference type="EMBL" id="RZS89463.1"/>
    </source>
</evidence>
<keyword evidence="3" id="KW-0808">Transferase</keyword>
<proteinExistence type="predicted"/>
<name>A0A4Q7NQX8_9ACTN</name>
<dbReference type="InterPro" id="IPR027417">
    <property type="entry name" value="P-loop_NTPase"/>
</dbReference>
<sequence length="289" mass="32402">MGKHRRPASPHQLSDLLRLDPGAPVDLTRIDPGSTPGSDEGKKRAREVQAGLAPRFADLQERLYAQGRSGGPRRVLLVLQGMDTSGKGGVSRHVLGQVDPQGVTIAAFGAPTEEELAHDFLWRIERELPAAGQIGVFDRSHYEDIVSVRVRGLAPQEVWEARYDRINDWERQLVEDGTTVVKVFLHISRAESKERLLARLDDPTKHWKYKAKDVDDRALWPAWQQAYADVLQRCGTDVAPWFVVPADHKWYRDLAVTSLLVEQLERFGLGWPAADVDVAAERARLLAAE</sequence>
<dbReference type="Gene3D" id="3.40.50.300">
    <property type="entry name" value="P-loop containing nucleotide triphosphate hydrolases"/>
    <property type="match status" value="1"/>
</dbReference>
<organism evidence="3 4">
    <name type="scientific">Motilibacter rhizosphaerae</name>
    <dbReference type="NCBI Taxonomy" id="598652"/>
    <lineage>
        <taxon>Bacteria</taxon>
        <taxon>Bacillati</taxon>
        <taxon>Actinomycetota</taxon>
        <taxon>Actinomycetes</taxon>
        <taxon>Motilibacterales</taxon>
        <taxon>Motilibacteraceae</taxon>
        <taxon>Motilibacter</taxon>
    </lineage>
</organism>
<comment type="caution">
    <text evidence="3">The sequence shown here is derived from an EMBL/GenBank/DDBJ whole genome shotgun (WGS) entry which is preliminary data.</text>
</comment>
<evidence type="ECO:0000256" key="1">
    <source>
        <dbReference type="SAM" id="MobiDB-lite"/>
    </source>
</evidence>
<dbReference type="GO" id="GO:0006797">
    <property type="term" value="P:polyphosphate metabolic process"/>
    <property type="evidence" value="ECO:0007669"/>
    <property type="project" value="InterPro"/>
</dbReference>
<protein>
    <submittedName>
        <fullName evidence="3">PPK2 family polyphosphate:nucleotide phosphotransferase</fullName>
    </submittedName>
</protein>
<dbReference type="RefSeq" id="WP_130492072.1">
    <property type="nucleotide sequence ID" value="NZ_SGXD01000002.1"/>
</dbReference>
<dbReference type="PANTHER" id="PTHR34383:SF3">
    <property type="entry name" value="POLYPHOSPHATE:AMP PHOSPHOTRANSFERASE"/>
    <property type="match status" value="1"/>
</dbReference>
<dbReference type="PANTHER" id="PTHR34383">
    <property type="entry name" value="POLYPHOSPHATE:AMP PHOSPHOTRANSFERASE-RELATED"/>
    <property type="match status" value="1"/>
</dbReference>
<dbReference type="InterPro" id="IPR022300">
    <property type="entry name" value="PPK2-rel_1"/>
</dbReference>
<feature type="domain" description="Polyphosphate kinase-2-related" evidence="2">
    <location>
        <begin position="43"/>
        <end position="265"/>
    </location>
</feature>
<dbReference type="InterPro" id="IPR022488">
    <property type="entry name" value="PPK2-related"/>
</dbReference>
<evidence type="ECO:0000259" key="2">
    <source>
        <dbReference type="Pfam" id="PF03976"/>
    </source>
</evidence>
<evidence type="ECO:0000313" key="4">
    <source>
        <dbReference type="Proteomes" id="UP000293638"/>
    </source>
</evidence>
<dbReference type="GO" id="GO:0016776">
    <property type="term" value="F:phosphotransferase activity, phosphate group as acceptor"/>
    <property type="evidence" value="ECO:0007669"/>
    <property type="project" value="InterPro"/>
</dbReference>
<dbReference type="SUPFAM" id="SSF52540">
    <property type="entry name" value="P-loop containing nucleoside triphosphate hydrolases"/>
    <property type="match status" value="1"/>
</dbReference>
<accession>A0A4Q7NQX8</accession>
<feature type="region of interest" description="Disordered" evidence="1">
    <location>
        <begin position="1"/>
        <end position="47"/>
    </location>
</feature>
<reference evidence="3 4" key="1">
    <citation type="submission" date="2019-02" db="EMBL/GenBank/DDBJ databases">
        <title>Genomic Encyclopedia of Type Strains, Phase IV (KMG-IV): sequencing the most valuable type-strain genomes for metagenomic binning, comparative biology and taxonomic classification.</title>
        <authorList>
            <person name="Goeker M."/>
        </authorList>
    </citation>
    <scope>NUCLEOTIDE SEQUENCE [LARGE SCALE GENOMIC DNA]</scope>
    <source>
        <strain evidence="3 4">DSM 45622</strain>
    </source>
</reference>
<dbReference type="EMBL" id="SGXD01000002">
    <property type="protein sequence ID" value="RZS89463.1"/>
    <property type="molecule type" value="Genomic_DNA"/>
</dbReference>
<dbReference type="Proteomes" id="UP000293638">
    <property type="component" value="Unassembled WGS sequence"/>
</dbReference>
<dbReference type="AlphaFoldDB" id="A0A4Q7NQX8"/>
<dbReference type="NCBIfam" id="TIGR03709">
    <property type="entry name" value="PPK2_rel_1"/>
    <property type="match status" value="1"/>
</dbReference>
<dbReference type="OrthoDB" id="9775224at2"/>
<gene>
    <name evidence="3" type="ORF">EV189_1230</name>
</gene>
<dbReference type="Pfam" id="PF03976">
    <property type="entry name" value="PPK2"/>
    <property type="match status" value="1"/>
</dbReference>
<keyword evidence="4" id="KW-1185">Reference proteome</keyword>